<reference evidence="5 6" key="1">
    <citation type="submission" date="2015-09" db="EMBL/GenBank/DDBJ databases">
        <title>Atta colombica WGS genome.</title>
        <authorList>
            <person name="Nygaard S."/>
            <person name="Hu H."/>
            <person name="Boomsma J."/>
            <person name="Zhang G."/>
        </authorList>
    </citation>
    <scope>NUCLEOTIDE SEQUENCE [LARGE SCALE GENOMIC DNA]</scope>
    <source>
        <strain evidence="5">Treedump-2</strain>
        <tissue evidence="5">Whole body</tissue>
    </source>
</reference>
<keyword evidence="3" id="KW-0560">Oxidoreductase</keyword>
<keyword evidence="6" id="KW-1185">Reference proteome</keyword>
<evidence type="ECO:0000313" key="6">
    <source>
        <dbReference type="Proteomes" id="UP000078540"/>
    </source>
</evidence>
<proteinExistence type="inferred from homology"/>
<accession>A0A195BBV6</accession>
<dbReference type="EMBL" id="KQ976530">
    <property type="protein sequence ID" value="KYM81685.1"/>
    <property type="molecule type" value="Genomic_DNA"/>
</dbReference>
<dbReference type="PRINTS" id="PR00081">
    <property type="entry name" value="GDHRDH"/>
</dbReference>
<dbReference type="Pfam" id="PF00106">
    <property type="entry name" value="adh_short"/>
    <property type="match status" value="1"/>
</dbReference>
<dbReference type="EC" id="1.1.1.184" evidence="4"/>
<dbReference type="PANTHER" id="PTHR43963">
    <property type="entry name" value="CARBONYL REDUCTASE 1-RELATED"/>
    <property type="match status" value="1"/>
</dbReference>
<dbReference type="STRING" id="520822.A0A195BBV6"/>
<evidence type="ECO:0000313" key="5">
    <source>
        <dbReference type="EMBL" id="KYM81685.1"/>
    </source>
</evidence>
<dbReference type="SUPFAM" id="SSF51735">
    <property type="entry name" value="NAD(P)-binding Rossmann-fold domains"/>
    <property type="match status" value="1"/>
</dbReference>
<dbReference type="GO" id="GO:0004090">
    <property type="term" value="F:carbonyl reductase (NADPH) activity"/>
    <property type="evidence" value="ECO:0007669"/>
    <property type="project" value="UniProtKB-EC"/>
</dbReference>
<dbReference type="PANTHER" id="PTHR43963:SF4">
    <property type="entry name" value="CARBONYL REDUCTASE (NADPH)"/>
    <property type="match status" value="1"/>
</dbReference>
<organism evidence="5 6">
    <name type="scientific">Atta colombica</name>
    <dbReference type="NCBI Taxonomy" id="520822"/>
    <lineage>
        <taxon>Eukaryota</taxon>
        <taxon>Metazoa</taxon>
        <taxon>Ecdysozoa</taxon>
        <taxon>Arthropoda</taxon>
        <taxon>Hexapoda</taxon>
        <taxon>Insecta</taxon>
        <taxon>Pterygota</taxon>
        <taxon>Neoptera</taxon>
        <taxon>Endopterygota</taxon>
        <taxon>Hymenoptera</taxon>
        <taxon>Apocrita</taxon>
        <taxon>Aculeata</taxon>
        <taxon>Formicoidea</taxon>
        <taxon>Formicidae</taxon>
        <taxon>Myrmicinae</taxon>
        <taxon>Atta</taxon>
    </lineage>
</organism>
<dbReference type="Gene3D" id="3.40.50.720">
    <property type="entry name" value="NAD(P)-binding Rossmann-like Domain"/>
    <property type="match status" value="1"/>
</dbReference>
<feature type="non-terminal residue" evidence="5">
    <location>
        <position position="1"/>
    </location>
</feature>
<dbReference type="InterPro" id="IPR020904">
    <property type="entry name" value="Sc_DH/Rdtase_CS"/>
</dbReference>
<name>A0A195BBV6_9HYME</name>
<evidence type="ECO:0000256" key="2">
    <source>
        <dbReference type="ARBA" id="ARBA00022857"/>
    </source>
</evidence>
<sequence length="267" mass="29419">VTGGNKGIGFAIVKALCQQYNGNVYLTARDTTRGLNAVSELKKQGLNPKFHQLDINDDNSVNTFRDYLQNTYDGLDILVNNAAIAFKVNATEPFEVQAEETIRVNYFSLRRVCTALYPLLRPHARVVHVSSSAGRLSNITGDALKQKIADPNLTEAELDKIMHEFVNAAKAGTHLQAGWSNSTYVASKIGVTALAYIHQSIFNTDPREDIVVNAVHPGYVDTDMSSHKGHLTPDQGAVAPVYCALLPENTEIKGKYIWCDKTLAEWK</sequence>
<dbReference type="InterPro" id="IPR045313">
    <property type="entry name" value="CBR1-like"/>
</dbReference>
<evidence type="ECO:0000256" key="1">
    <source>
        <dbReference type="ARBA" id="ARBA00006484"/>
    </source>
</evidence>
<dbReference type="PROSITE" id="PS00061">
    <property type="entry name" value="ADH_SHORT"/>
    <property type="match status" value="1"/>
</dbReference>
<protein>
    <recommendedName>
        <fullName evidence="4">carbonyl reductase (NADPH)</fullName>
        <ecNumber evidence="4">1.1.1.184</ecNumber>
    </recommendedName>
</protein>
<dbReference type="AlphaFoldDB" id="A0A195BBV6"/>
<dbReference type="CDD" id="cd05324">
    <property type="entry name" value="carb_red_PTCR-like_SDR_c"/>
    <property type="match status" value="1"/>
</dbReference>
<evidence type="ECO:0000256" key="3">
    <source>
        <dbReference type="ARBA" id="ARBA00023002"/>
    </source>
</evidence>
<evidence type="ECO:0000256" key="4">
    <source>
        <dbReference type="ARBA" id="ARBA00026118"/>
    </source>
</evidence>
<dbReference type="Proteomes" id="UP000078540">
    <property type="component" value="Unassembled WGS sequence"/>
</dbReference>
<keyword evidence="2" id="KW-0521">NADP</keyword>
<comment type="similarity">
    <text evidence="1">Belongs to the short-chain dehydrogenases/reductases (SDR) family.</text>
</comment>
<dbReference type="InterPro" id="IPR036291">
    <property type="entry name" value="NAD(P)-bd_dom_sf"/>
</dbReference>
<dbReference type="InterPro" id="IPR002347">
    <property type="entry name" value="SDR_fam"/>
</dbReference>
<gene>
    <name evidence="5" type="ORF">ALC53_07847</name>
</gene>